<dbReference type="InterPro" id="IPR014910">
    <property type="entry name" value="YdhR"/>
</dbReference>
<gene>
    <name evidence="1" type="ORF">IFK94_16280</name>
</gene>
<dbReference type="EMBL" id="JACXWD010000157">
    <property type="protein sequence ID" value="MBD3869677.1"/>
    <property type="molecule type" value="Genomic_DNA"/>
</dbReference>
<dbReference type="InterPro" id="IPR011008">
    <property type="entry name" value="Dimeric_a/b-barrel"/>
</dbReference>
<evidence type="ECO:0000313" key="2">
    <source>
        <dbReference type="Proteomes" id="UP000648239"/>
    </source>
</evidence>
<accession>A0A8J6Y3F1</accession>
<sequence>MHVQIVRFQLKDMSEKEYAAISVELAPAFAEVPGLDSKIWLADASTGTFGGVYCWSDRAAMEEFAKSELFNAVMTHPNLTNITSTDFTVMDSPTRVTLGALVAG</sequence>
<proteinExistence type="predicted"/>
<dbReference type="SUPFAM" id="SSF54909">
    <property type="entry name" value="Dimeric alpha+beta barrel"/>
    <property type="match status" value="1"/>
</dbReference>
<organism evidence="1 2">
    <name type="scientific">Candidatus Polarisedimenticola svalbardensis</name>
    <dbReference type="NCBI Taxonomy" id="2886004"/>
    <lineage>
        <taxon>Bacteria</taxon>
        <taxon>Pseudomonadati</taxon>
        <taxon>Acidobacteriota</taxon>
        <taxon>Candidatus Polarisedimenticolia</taxon>
        <taxon>Candidatus Polarisedimenticolales</taxon>
        <taxon>Candidatus Polarisedimenticolaceae</taxon>
        <taxon>Candidatus Polarisedimenticola</taxon>
    </lineage>
</organism>
<dbReference type="Proteomes" id="UP000648239">
    <property type="component" value="Unassembled WGS sequence"/>
</dbReference>
<protein>
    <submittedName>
        <fullName evidence="1">YdhR family protein</fullName>
    </submittedName>
</protein>
<name>A0A8J6Y3F1_9BACT</name>
<reference evidence="1 2" key="1">
    <citation type="submission" date="2020-08" db="EMBL/GenBank/DDBJ databases">
        <title>Acidobacteriota in marine sediments use diverse sulfur dissimilation pathways.</title>
        <authorList>
            <person name="Wasmund K."/>
        </authorList>
    </citation>
    <scope>NUCLEOTIDE SEQUENCE [LARGE SCALE GENOMIC DNA]</scope>
    <source>
        <strain evidence="1">MAG AM4</strain>
    </source>
</reference>
<evidence type="ECO:0000313" key="1">
    <source>
        <dbReference type="EMBL" id="MBD3869677.1"/>
    </source>
</evidence>
<dbReference type="Gene3D" id="3.30.70.100">
    <property type="match status" value="1"/>
</dbReference>
<dbReference type="Pfam" id="PF08803">
    <property type="entry name" value="ydhR"/>
    <property type="match status" value="1"/>
</dbReference>
<dbReference type="AlphaFoldDB" id="A0A8J6Y3F1"/>
<comment type="caution">
    <text evidence="1">The sequence shown here is derived from an EMBL/GenBank/DDBJ whole genome shotgun (WGS) entry which is preliminary data.</text>
</comment>